<accession>A0A3P7NKQ5</accession>
<organism evidence="1 2">
    <name type="scientific">Cylicostephanus goldi</name>
    <name type="common">Nematode worm</name>
    <dbReference type="NCBI Taxonomy" id="71465"/>
    <lineage>
        <taxon>Eukaryota</taxon>
        <taxon>Metazoa</taxon>
        <taxon>Ecdysozoa</taxon>
        <taxon>Nematoda</taxon>
        <taxon>Chromadorea</taxon>
        <taxon>Rhabditida</taxon>
        <taxon>Rhabditina</taxon>
        <taxon>Rhabditomorpha</taxon>
        <taxon>Strongyloidea</taxon>
        <taxon>Strongylidae</taxon>
        <taxon>Cylicostephanus</taxon>
    </lineage>
</organism>
<name>A0A3P7NKQ5_CYLGO</name>
<reference evidence="1 2" key="1">
    <citation type="submission" date="2018-11" db="EMBL/GenBank/DDBJ databases">
        <authorList>
            <consortium name="Pathogen Informatics"/>
        </authorList>
    </citation>
    <scope>NUCLEOTIDE SEQUENCE [LARGE SCALE GENOMIC DNA]</scope>
</reference>
<protein>
    <submittedName>
        <fullName evidence="1">Uncharacterized protein</fullName>
    </submittedName>
</protein>
<proteinExistence type="predicted"/>
<evidence type="ECO:0000313" key="1">
    <source>
        <dbReference type="EMBL" id="VDN31571.1"/>
    </source>
</evidence>
<dbReference type="OrthoDB" id="10251424at2759"/>
<evidence type="ECO:0000313" key="2">
    <source>
        <dbReference type="Proteomes" id="UP000271889"/>
    </source>
</evidence>
<dbReference type="Proteomes" id="UP000271889">
    <property type="component" value="Unassembled WGS sequence"/>
</dbReference>
<keyword evidence="2" id="KW-1185">Reference proteome</keyword>
<sequence>MLAELENSESDYQRVTMDNLHTAAFQGTSLARSPLGTSASLQVIAVSPSALF</sequence>
<gene>
    <name evidence="1" type="ORF">CGOC_LOCUS11860</name>
</gene>
<dbReference type="EMBL" id="UYRV01119175">
    <property type="protein sequence ID" value="VDN31571.1"/>
    <property type="molecule type" value="Genomic_DNA"/>
</dbReference>
<dbReference type="AlphaFoldDB" id="A0A3P7NKQ5"/>